<dbReference type="EMBL" id="QMFB01000036">
    <property type="protein sequence ID" value="RAV11739.1"/>
    <property type="molecule type" value="Genomic_DNA"/>
</dbReference>
<feature type="domain" description="Gfo/Idh/MocA-like oxidoreductase N-terminal" evidence="2">
    <location>
        <begin position="6"/>
        <end position="126"/>
    </location>
</feature>
<evidence type="ECO:0000259" key="2">
    <source>
        <dbReference type="Pfam" id="PF01408"/>
    </source>
</evidence>
<name>A0A329LVA9_9BACL</name>
<dbReference type="GO" id="GO:0000166">
    <property type="term" value="F:nucleotide binding"/>
    <property type="evidence" value="ECO:0007669"/>
    <property type="project" value="InterPro"/>
</dbReference>
<organism evidence="4 5">
    <name type="scientific">Paenibacillus contaminans</name>
    <dbReference type="NCBI Taxonomy" id="450362"/>
    <lineage>
        <taxon>Bacteria</taxon>
        <taxon>Bacillati</taxon>
        <taxon>Bacillota</taxon>
        <taxon>Bacilli</taxon>
        <taxon>Bacillales</taxon>
        <taxon>Paenibacillaceae</taxon>
        <taxon>Paenibacillus</taxon>
    </lineage>
</organism>
<dbReference type="Pfam" id="PF02894">
    <property type="entry name" value="GFO_IDH_MocA_C"/>
    <property type="match status" value="1"/>
</dbReference>
<comment type="similarity">
    <text evidence="1">Belongs to the Gfo/Idh/MocA family.</text>
</comment>
<proteinExistence type="inferred from homology"/>
<feature type="domain" description="Gfo/Idh/MocA-like oxidoreductase C-terminal" evidence="3">
    <location>
        <begin position="140"/>
        <end position="331"/>
    </location>
</feature>
<protein>
    <submittedName>
        <fullName evidence="4">Gfo/Idh/MocA family oxidoreductase</fullName>
    </submittedName>
</protein>
<dbReference type="RefSeq" id="WP_113035846.1">
    <property type="nucleotide sequence ID" value="NZ_QMFB01000036.1"/>
</dbReference>
<dbReference type="PANTHER" id="PTHR43377">
    <property type="entry name" value="BILIVERDIN REDUCTASE A"/>
    <property type="match status" value="1"/>
</dbReference>
<dbReference type="PANTHER" id="PTHR43377:SF2">
    <property type="entry name" value="BINDING ROSSMANN FOLD OXIDOREDUCTASE, PUTATIVE (AFU_ORTHOLOGUE AFUA_4G00560)-RELATED"/>
    <property type="match status" value="1"/>
</dbReference>
<dbReference type="OrthoDB" id="9781031at2"/>
<dbReference type="InterPro" id="IPR036291">
    <property type="entry name" value="NAD(P)-bd_dom_sf"/>
</dbReference>
<evidence type="ECO:0000256" key="1">
    <source>
        <dbReference type="ARBA" id="ARBA00010928"/>
    </source>
</evidence>
<dbReference type="Proteomes" id="UP000250369">
    <property type="component" value="Unassembled WGS sequence"/>
</dbReference>
<dbReference type="AlphaFoldDB" id="A0A329LVA9"/>
<evidence type="ECO:0000259" key="3">
    <source>
        <dbReference type="Pfam" id="PF02894"/>
    </source>
</evidence>
<dbReference type="InterPro" id="IPR000683">
    <property type="entry name" value="Gfo/Idh/MocA-like_OxRdtase_N"/>
</dbReference>
<dbReference type="Pfam" id="PF01408">
    <property type="entry name" value="GFO_IDH_MocA"/>
    <property type="match status" value="1"/>
</dbReference>
<dbReference type="Gene3D" id="3.40.50.720">
    <property type="entry name" value="NAD(P)-binding Rossmann-like Domain"/>
    <property type="match status" value="1"/>
</dbReference>
<evidence type="ECO:0000313" key="5">
    <source>
        <dbReference type="Proteomes" id="UP000250369"/>
    </source>
</evidence>
<sequence length="453" mass="51197">MRPITAVLLGAGGRGRFAYGAFAEQFPRELAFVAVADPDKERREWFASRHGITAESAFEGWEDVLEREKMADIAVICTQDRMHFAPTMKALQNGYHVLLEKPMSPLPEECVKMEDEARKHDRLLTICHVLRYSPFWQTIKRMLQAGRIGKPVSLQLNENVGYYHIAHSFVRGQWRNADHSSPMILAKSCHDLDLIGWLMEQPCVRVSSYGSLSHFRREHMPEGAAERCTDGCAAEERCPYSSLKIYLRPEGEEWARFITQDLSRDGIVQALESGPFGRCVYRCDNNVVDHQAVNMEFADGATASFVMSGFTHDCTRQVQIMGTHGEIRGVMEENLIRVYDFAANDRQDYTIIPPGGMHGGGDEELMRSFLREVRSYSGGESLTSAAASVQSHLMAFAAERSRLENGRSIDLAAYKAELLYSDRGGERKTLDSLRTNFEMIIRQPDSTPYRTMS</sequence>
<dbReference type="InterPro" id="IPR051450">
    <property type="entry name" value="Gfo/Idh/MocA_Oxidoreductases"/>
</dbReference>
<gene>
    <name evidence="4" type="ORF">DQG23_35840</name>
</gene>
<accession>A0A329LVA9</accession>
<reference evidence="4 5" key="1">
    <citation type="journal article" date="2009" name="Int. J. Syst. Evol. Microbiol.">
        <title>Paenibacillus contaminans sp. nov., isolated from a contaminated laboratory plate.</title>
        <authorList>
            <person name="Chou J.H."/>
            <person name="Lee J.H."/>
            <person name="Lin M.C."/>
            <person name="Chang P.S."/>
            <person name="Arun A.B."/>
            <person name="Young C.C."/>
            <person name="Chen W.M."/>
        </authorList>
    </citation>
    <scope>NUCLEOTIDE SEQUENCE [LARGE SCALE GENOMIC DNA]</scope>
    <source>
        <strain evidence="4 5">CKOBP-6</strain>
    </source>
</reference>
<dbReference type="SUPFAM" id="SSF51735">
    <property type="entry name" value="NAD(P)-binding Rossmann-fold domains"/>
    <property type="match status" value="1"/>
</dbReference>
<keyword evidence="5" id="KW-1185">Reference proteome</keyword>
<evidence type="ECO:0000313" key="4">
    <source>
        <dbReference type="EMBL" id="RAV11739.1"/>
    </source>
</evidence>
<dbReference type="InterPro" id="IPR004104">
    <property type="entry name" value="Gfo/Idh/MocA-like_OxRdtase_C"/>
</dbReference>
<dbReference type="Gene3D" id="3.30.360.10">
    <property type="entry name" value="Dihydrodipicolinate Reductase, domain 2"/>
    <property type="match status" value="1"/>
</dbReference>
<dbReference type="SUPFAM" id="SSF55347">
    <property type="entry name" value="Glyceraldehyde-3-phosphate dehydrogenase-like, C-terminal domain"/>
    <property type="match status" value="1"/>
</dbReference>
<comment type="caution">
    <text evidence="4">The sequence shown here is derived from an EMBL/GenBank/DDBJ whole genome shotgun (WGS) entry which is preliminary data.</text>
</comment>